<dbReference type="InterPro" id="IPR001623">
    <property type="entry name" value="DnaJ_domain"/>
</dbReference>
<reference evidence="3 4" key="1">
    <citation type="journal article" date="2020" name="Microorganisms">
        <title>Osmotic Adaptation and Compatible Solute Biosynthesis of Phototrophic Bacteria as Revealed from Genome Analyses.</title>
        <authorList>
            <person name="Imhoff J.F."/>
            <person name="Rahn T."/>
            <person name="Kunzel S."/>
            <person name="Keller A."/>
            <person name="Neulinger S.C."/>
        </authorList>
    </citation>
    <scope>NUCLEOTIDE SEQUENCE [LARGE SCALE GENOMIC DNA]</scope>
    <source>
        <strain evidence="3 4">DSM 15116</strain>
    </source>
</reference>
<organism evidence="3 4">
    <name type="scientific">Halorhodospira neutriphila</name>
    <dbReference type="NCBI Taxonomy" id="168379"/>
    <lineage>
        <taxon>Bacteria</taxon>
        <taxon>Pseudomonadati</taxon>
        <taxon>Pseudomonadota</taxon>
        <taxon>Gammaproteobacteria</taxon>
        <taxon>Chromatiales</taxon>
        <taxon>Ectothiorhodospiraceae</taxon>
        <taxon>Halorhodospira</taxon>
    </lineage>
</organism>
<evidence type="ECO:0000256" key="1">
    <source>
        <dbReference type="ARBA" id="ARBA00023186"/>
    </source>
</evidence>
<evidence type="ECO:0000313" key="4">
    <source>
        <dbReference type="Proteomes" id="UP000738126"/>
    </source>
</evidence>
<evidence type="ECO:0000313" key="3">
    <source>
        <dbReference type="EMBL" id="MBK1726167.1"/>
    </source>
</evidence>
<comment type="caution">
    <text evidence="3">The sequence shown here is derived from an EMBL/GenBank/DDBJ whole genome shotgun (WGS) entry which is preliminary data.</text>
</comment>
<keyword evidence="1" id="KW-0143">Chaperone</keyword>
<dbReference type="InterPro" id="IPR021059">
    <property type="entry name" value="DnaJ-related_N"/>
</dbReference>
<gene>
    <name evidence="3" type="ORF">CKO13_03835</name>
</gene>
<dbReference type="Gene3D" id="1.10.287.110">
    <property type="entry name" value="DnaJ domain"/>
    <property type="match status" value="1"/>
</dbReference>
<protein>
    <recommendedName>
        <fullName evidence="2">J domain-containing protein</fullName>
    </recommendedName>
</protein>
<name>A0ABS1E4N8_9GAMM</name>
<dbReference type="SUPFAM" id="SSF46565">
    <property type="entry name" value="Chaperone J-domain"/>
    <property type="match status" value="1"/>
</dbReference>
<dbReference type="PROSITE" id="PS50076">
    <property type="entry name" value="DNAJ_2"/>
    <property type="match status" value="1"/>
</dbReference>
<dbReference type="EMBL" id="NRSH01000027">
    <property type="protein sequence ID" value="MBK1726167.1"/>
    <property type="molecule type" value="Genomic_DNA"/>
</dbReference>
<dbReference type="SMART" id="SM00271">
    <property type="entry name" value="DnaJ"/>
    <property type="match status" value="1"/>
</dbReference>
<dbReference type="PANTHER" id="PTHR24074">
    <property type="entry name" value="CO-CHAPERONE PROTEIN DJLA"/>
    <property type="match status" value="1"/>
</dbReference>
<evidence type="ECO:0000259" key="2">
    <source>
        <dbReference type="PROSITE" id="PS50076"/>
    </source>
</evidence>
<feature type="domain" description="J" evidence="2">
    <location>
        <begin position="145"/>
        <end position="197"/>
    </location>
</feature>
<dbReference type="Pfam" id="PF00226">
    <property type="entry name" value="DnaJ"/>
    <property type="match status" value="1"/>
</dbReference>
<accession>A0ABS1E4N8</accession>
<dbReference type="InterPro" id="IPR036869">
    <property type="entry name" value="J_dom_sf"/>
</dbReference>
<keyword evidence="4" id="KW-1185">Reference proteome</keyword>
<dbReference type="RefSeq" id="WP_200256986.1">
    <property type="nucleotide sequence ID" value="NZ_NRSH01000027.1"/>
</dbReference>
<dbReference type="Proteomes" id="UP000738126">
    <property type="component" value="Unassembled WGS sequence"/>
</dbReference>
<dbReference type="CDD" id="cd06257">
    <property type="entry name" value="DnaJ"/>
    <property type="match status" value="1"/>
</dbReference>
<sequence>MEIEEAVATLQAAAEPILRRHPEGVSELTLMERLAAEGLSLFDRPSRQDPEALFRAHFLLFHALYRLRPRLAEEGLDLEIHCLGIRLQPAAAPPGEPGALGEHDGLAAYYLDPANLEGMDAAAVERMIADGLRRIAAAGQGGQDEALAVLGLEAGASAAEIRRSYRRLVMRHHPDRGGDTATLQRINHAYRRLMAGC</sequence>
<dbReference type="InterPro" id="IPR050817">
    <property type="entry name" value="DjlA_DnaK_co-chaperone"/>
</dbReference>
<proteinExistence type="predicted"/>
<dbReference type="PRINTS" id="PR00625">
    <property type="entry name" value="JDOMAIN"/>
</dbReference>
<dbReference type="Pfam" id="PF12339">
    <property type="entry name" value="DNAJ_related"/>
    <property type="match status" value="1"/>
</dbReference>